<evidence type="ECO:0008006" key="3">
    <source>
        <dbReference type="Google" id="ProtNLM"/>
    </source>
</evidence>
<name>A0A4R5DCI4_9ACTN</name>
<sequence>MVAELGSSPVPDWVGLPTGAELAAVLEVVDPGGLGDSGVVDVVLAAERQIAHLRALQLRAMAELTGRENYASCRGCG</sequence>
<dbReference type="InParanoid" id="A0A4R5DCI4"/>
<accession>A0A4R5DCI4</accession>
<evidence type="ECO:0000313" key="1">
    <source>
        <dbReference type="EMBL" id="TDE09334.1"/>
    </source>
</evidence>
<gene>
    <name evidence="1" type="ORF">E1269_15105</name>
</gene>
<protein>
    <recommendedName>
        <fullName evidence="3">DksA C4-type domain-containing protein</fullName>
    </recommendedName>
</protein>
<dbReference type="Proteomes" id="UP000294739">
    <property type="component" value="Unassembled WGS sequence"/>
</dbReference>
<organism evidence="1 2">
    <name type="scientific">Jiangella asiatica</name>
    <dbReference type="NCBI Taxonomy" id="2530372"/>
    <lineage>
        <taxon>Bacteria</taxon>
        <taxon>Bacillati</taxon>
        <taxon>Actinomycetota</taxon>
        <taxon>Actinomycetes</taxon>
        <taxon>Jiangellales</taxon>
        <taxon>Jiangellaceae</taxon>
        <taxon>Jiangella</taxon>
    </lineage>
</organism>
<dbReference type="EMBL" id="SMKZ01000019">
    <property type="protein sequence ID" value="TDE09334.1"/>
    <property type="molecule type" value="Genomic_DNA"/>
</dbReference>
<dbReference type="RefSeq" id="WP_131895874.1">
    <property type="nucleotide sequence ID" value="NZ_SMKZ01000019.1"/>
</dbReference>
<evidence type="ECO:0000313" key="2">
    <source>
        <dbReference type="Proteomes" id="UP000294739"/>
    </source>
</evidence>
<keyword evidence="2" id="KW-1185">Reference proteome</keyword>
<comment type="caution">
    <text evidence="1">The sequence shown here is derived from an EMBL/GenBank/DDBJ whole genome shotgun (WGS) entry which is preliminary data.</text>
</comment>
<reference evidence="1 2" key="1">
    <citation type="submission" date="2019-03" db="EMBL/GenBank/DDBJ databases">
        <title>Draft genome sequences of novel Actinobacteria.</title>
        <authorList>
            <person name="Sahin N."/>
            <person name="Ay H."/>
            <person name="Saygin H."/>
        </authorList>
    </citation>
    <scope>NUCLEOTIDE SEQUENCE [LARGE SCALE GENOMIC DNA]</scope>
    <source>
        <strain evidence="1 2">5K138</strain>
    </source>
</reference>
<proteinExistence type="predicted"/>
<dbReference type="AlphaFoldDB" id="A0A4R5DCI4"/>
<feature type="non-terminal residue" evidence="1">
    <location>
        <position position="77"/>
    </location>
</feature>